<dbReference type="InterPro" id="IPR024185">
    <property type="entry name" value="FTHF_cligase-like_sf"/>
</dbReference>
<dbReference type="RefSeq" id="WP_094246719.1">
    <property type="nucleotide sequence ID" value="NZ_JARSIW010000002.1"/>
</dbReference>
<dbReference type="EMBL" id="VNKI01000012">
    <property type="protein sequence ID" value="TVX77338.1"/>
    <property type="molecule type" value="Genomic_DNA"/>
</dbReference>
<reference evidence="3 4" key="1">
    <citation type="submission" date="2019-07" db="EMBL/GenBank/DDBJ databases">
        <title>Genome assembly of Bacillus simplex strain GGC-P6A.</title>
        <authorList>
            <person name="Jennings M.E."/>
            <person name="Barton H.A."/>
        </authorList>
    </citation>
    <scope>NUCLEOTIDE SEQUENCE [LARGE SCALE GENOMIC DNA]</scope>
    <source>
        <strain evidence="3 4">GGC-P6A</strain>
    </source>
</reference>
<dbReference type="InterPro" id="IPR037171">
    <property type="entry name" value="NagB/RpiA_transferase-like"/>
</dbReference>
<dbReference type="PANTHER" id="PTHR43682:SF1">
    <property type="entry name" value="LACTATE UTILIZATION PROTEIN C"/>
    <property type="match status" value="1"/>
</dbReference>
<evidence type="ECO:0000259" key="2">
    <source>
        <dbReference type="Pfam" id="PF02589"/>
    </source>
</evidence>
<comment type="similarity">
    <text evidence="1">Belongs to the LutC/YkgG family.</text>
</comment>
<dbReference type="InterPro" id="IPR003741">
    <property type="entry name" value="LUD_dom"/>
</dbReference>
<protein>
    <recommendedName>
        <fullName evidence="1">Lactate utilization protein C</fullName>
    </recommendedName>
</protein>
<dbReference type="HAMAP" id="MF_02104">
    <property type="entry name" value="LutC"/>
    <property type="match status" value="1"/>
</dbReference>
<dbReference type="Pfam" id="PF02589">
    <property type="entry name" value="LUD_dom"/>
    <property type="match status" value="1"/>
</dbReference>
<gene>
    <name evidence="1" type="primary">lutC</name>
    <name evidence="3" type="ORF">FQP34_22605</name>
</gene>
<dbReference type="AlphaFoldDB" id="A0A8B5XTK6"/>
<comment type="caution">
    <text evidence="3">The sequence shown here is derived from an EMBL/GenBank/DDBJ whole genome shotgun (WGS) entry which is preliminary data.</text>
</comment>
<evidence type="ECO:0000313" key="3">
    <source>
        <dbReference type="EMBL" id="TVX77338.1"/>
    </source>
</evidence>
<organism evidence="3 4">
    <name type="scientific">Peribacillus simplex</name>
    <dbReference type="NCBI Taxonomy" id="1478"/>
    <lineage>
        <taxon>Bacteria</taxon>
        <taxon>Bacillati</taxon>
        <taxon>Bacillota</taxon>
        <taxon>Bacilli</taxon>
        <taxon>Bacillales</taxon>
        <taxon>Bacillaceae</taxon>
        <taxon>Peribacillus</taxon>
    </lineage>
</organism>
<dbReference type="InterPro" id="IPR022823">
    <property type="entry name" value="LutC"/>
</dbReference>
<evidence type="ECO:0000256" key="1">
    <source>
        <dbReference type="HAMAP-Rule" id="MF_02104"/>
    </source>
</evidence>
<sequence>MMNGTIHNEGTFLNNIAKNLGRAPITKGISVPEWKHAPQKEVLKHATPNDLVAELKEQCKRVHTQFHVTDSKQVMHCLQQVIEELGNGPLIIPKDDRFFNYGLEGILKEKDVHIWNHQAGKENIEKAESANIGITFSELTLAESATVVLFSDKDHGRSISFLPSCHVSIIPKSTIVPRMTQAAAAIRSKVTRGEVVPSCINFITGPSNSADIEMDLVVGVHGPIKAVYIIVEDK</sequence>
<name>A0A8B5XTK6_9BACI</name>
<evidence type="ECO:0000313" key="4">
    <source>
        <dbReference type="Proteomes" id="UP000317770"/>
    </source>
</evidence>
<comment type="function">
    <text evidence="1">Is involved in L-lactate degradation and allows cells to grow with lactate as the sole carbon source.</text>
</comment>
<dbReference type="Proteomes" id="UP000317770">
    <property type="component" value="Unassembled WGS sequence"/>
</dbReference>
<dbReference type="GO" id="GO:0006089">
    <property type="term" value="P:lactate metabolic process"/>
    <property type="evidence" value="ECO:0007669"/>
    <property type="project" value="UniProtKB-UniRule"/>
</dbReference>
<proteinExistence type="inferred from homology"/>
<dbReference type="PANTHER" id="PTHR43682">
    <property type="entry name" value="LACTATE UTILIZATION PROTEIN C"/>
    <property type="match status" value="1"/>
</dbReference>
<accession>A0A8B5XTK6</accession>
<dbReference type="Gene3D" id="3.40.50.10420">
    <property type="entry name" value="NagB/RpiA/CoA transferase-like"/>
    <property type="match status" value="1"/>
</dbReference>
<dbReference type="GeneID" id="56474998"/>
<dbReference type="SUPFAM" id="SSF100950">
    <property type="entry name" value="NagB/RpiA/CoA transferase-like"/>
    <property type="match status" value="1"/>
</dbReference>
<feature type="domain" description="LUD" evidence="2">
    <location>
        <begin position="53"/>
        <end position="231"/>
    </location>
</feature>